<dbReference type="OrthoDB" id="431169at2759"/>
<feature type="compositionally biased region" description="Low complexity" evidence="3">
    <location>
        <begin position="798"/>
        <end position="808"/>
    </location>
</feature>
<dbReference type="PROSITE" id="PS50102">
    <property type="entry name" value="RRM"/>
    <property type="match status" value="1"/>
</dbReference>
<evidence type="ECO:0000256" key="2">
    <source>
        <dbReference type="PROSITE-ProRule" id="PRU00176"/>
    </source>
</evidence>
<feature type="region of interest" description="Disordered" evidence="3">
    <location>
        <begin position="1049"/>
        <end position="1099"/>
    </location>
</feature>
<dbReference type="STRING" id="154538.A0A1M2VN90"/>
<feature type="compositionally biased region" description="Polar residues" evidence="3">
    <location>
        <begin position="824"/>
        <end position="833"/>
    </location>
</feature>
<feature type="compositionally biased region" description="Low complexity" evidence="3">
    <location>
        <begin position="42"/>
        <end position="52"/>
    </location>
</feature>
<feature type="compositionally biased region" description="Polar residues" evidence="3">
    <location>
        <begin position="100"/>
        <end position="118"/>
    </location>
</feature>
<feature type="region of interest" description="Disordered" evidence="3">
    <location>
        <begin position="943"/>
        <end position="970"/>
    </location>
</feature>
<feature type="compositionally biased region" description="Low complexity" evidence="3">
    <location>
        <begin position="836"/>
        <end position="845"/>
    </location>
</feature>
<feature type="region of interest" description="Disordered" evidence="3">
    <location>
        <begin position="570"/>
        <end position="637"/>
    </location>
</feature>
<dbReference type="GO" id="GO:0003723">
    <property type="term" value="F:RNA binding"/>
    <property type="evidence" value="ECO:0007669"/>
    <property type="project" value="UniProtKB-UniRule"/>
</dbReference>
<gene>
    <name evidence="5" type="ORF">TRAPUB_14</name>
</gene>
<evidence type="ECO:0000259" key="4">
    <source>
        <dbReference type="PROSITE" id="PS50102"/>
    </source>
</evidence>
<evidence type="ECO:0000313" key="6">
    <source>
        <dbReference type="Proteomes" id="UP000184267"/>
    </source>
</evidence>
<dbReference type="AlphaFoldDB" id="A0A1M2VN90"/>
<reference evidence="5 6" key="1">
    <citation type="submission" date="2016-10" db="EMBL/GenBank/DDBJ databases">
        <title>Genome sequence of the basidiomycete white-rot fungus Trametes pubescens.</title>
        <authorList>
            <person name="Makela M.R."/>
            <person name="Granchi Z."/>
            <person name="Peng M."/>
            <person name="De Vries R.P."/>
            <person name="Grigoriev I."/>
            <person name="Riley R."/>
            <person name="Hilden K."/>
        </authorList>
    </citation>
    <scope>NUCLEOTIDE SEQUENCE [LARGE SCALE GENOMIC DNA]</scope>
    <source>
        <strain evidence="5 6">FBCC735</strain>
    </source>
</reference>
<accession>A0A1M2VN90</accession>
<proteinExistence type="predicted"/>
<evidence type="ECO:0000256" key="3">
    <source>
        <dbReference type="SAM" id="MobiDB-lite"/>
    </source>
</evidence>
<feature type="region of interest" description="Disordered" evidence="3">
    <location>
        <begin position="700"/>
        <end position="864"/>
    </location>
</feature>
<feature type="compositionally biased region" description="Low complexity" evidence="3">
    <location>
        <begin position="1003"/>
        <end position="1013"/>
    </location>
</feature>
<dbReference type="OMA" id="GSQSGHE"/>
<dbReference type="PANTHER" id="PTHR10501">
    <property type="entry name" value="U1 SMALL NUCLEAR RIBONUCLEOPROTEIN A/U2 SMALL NUCLEAR RIBONUCLEOPROTEIN B"/>
    <property type="match status" value="1"/>
</dbReference>
<dbReference type="Pfam" id="PF00076">
    <property type="entry name" value="RRM_1"/>
    <property type="match status" value="1"/>
</dbReference>
<feature type="region of interest" description="Disordered" evidence="3">
    <location>
        <begin position="311"/>
        <end position="356"/>
    </location>
</feature>
<protein>
    <submittedName>
        <fullName evidence="5">Cell wall integrity protein scw1</fullName>
    </submittedName>
</protein>
<feature type="compositionally biased region" description="Polar residues" evidence="3">
    <location>
        <begin position="1068"/>
        <end position="1080"/>
    </location>
</feature>
<evidence type="ECO:0000256" key="1">
    <source>
        <dbReference type="ARBA" id="ARBA00022884"/>
    </source>
</evidence>
<feature type="region of interest" description="Disordered" evidence="3">
    <location>
        <begin position="73"/>
        <end position="118"/>
    </location>
</feature>
<feature type="compositionally biased region" description="Low complexity" evidence="3">
    <location>
        <begin position="958"/>
        <end position="969"/>
    </location>
</feature>
<sequence>MTSIAARRPAPYTPANQSSDEGYLNRSLLDNIDAQGDAEPVSSSDSEAAGASGPVFGSLSTASSLGSPSLPYHLSMQTLAPPRADSPNNHTHSHQYKPPQHNTDPFAQGSQNNTTHAMYNSMNSIGLPSSDYSSLSPAEPDALNFSTKVNGSFASAPFRTSTAFTQAFANRQRHPAPFRDTSSNFASSAYPPTNELFGGVQNSMSHMAPSQSQLLPHGLEALHHPSRGFDPSAGSQVNGGLPINGISQSKQLSFGSELFRQGYDSTPTLLQQKPSGGVTGGQSLLQNGQAIQLPHQPNGQAAFHGTFTNGLGNHSLGHGPLAQPQYGAGPPGGVQGNGATSAPNANPTNGPVPNSQAQEEISTIFVVGFPDDMSEREFQNMFTFSSGFEAATLKIPNKESTSYANSAGQNGRTPGLSMPFGGTNDPYNLVTMNQGGVLIDGGRDGSMTSWPAASSAEDSHFVQSNMPMQPPRKQIIGFAKFRTRADALQARDVLQGRRVDVEKGAVLKAEMAKKNLHTKRGPGVGSAGLPAFQGGIPGAGAPDNLSGMQGLTSPGEALAPRDKLPGTLGGMGVDMNGFGHRRDRLFDGRDDEDRERRREFASMSLGGFNTRGPRERAEEDERERERKRREKEKEATRLRQNSFAFEAFHSVPQQMVRQGTNSVLSAESGMGLPSEGLSVPWGNLRDVGASAALRKMGLPQHHLTGHPARPQSPPGLQTSPPMQEALANLSVPYAPSSQNGSVPGSRSAQFSPESNPASLPVHPSLPARPRAQSPSSEPQPHQNLSGPFGQISTSLPNSATSSVSGSQSGHEDELVKSVGALAVSTESGSTSPQLPSPASGASSGTGRSGSDHNPPINTLYVGNLPTSTSPGGYTLSFLEDRLRDLFSKQLGYRKLCFRQKSNGPMCFIEFETVEYATKALNELYGDNLNGLVRNGGIRLSYSKNPLGVRTPNSGGSGPSLQQQQQLSREPLQEANRDFGDIFTRHTDSADTIRAVRRDTSGMTSPTSSYHYTTSPPPPRFFSPPPPPGVYNGVFTTSTSFPRANPQGYGLGSSSSSTFSPFGIPHSSIPDQPSAEASSNDHIAHPLTPAAANVEASLVG</sequence>
<dbReference type="InterPro" id="IPR000504">
    <property type="entry name" value="RRM_dom"/>
</dbReference>
<comment type="caution">
    <text evidence="5">The sequence shown here is derived from an EMBL/GenBank/DDBJ whole genome shotgun (WGS) entry which is preliminary data.</text>
</comment>
<feature type="compositionally biased region" description="Low complexity" evidence="3">
    <location>
        <begin position="319"/>
        <end position="328"/>
    </location>
</feature>
<name>A0A1M2VN90_TRAPU</name>
<feature type="region of interest" description="Disordered" evidence="3">
    <location>
        <begin position="999"/>
        <end position="1018"/>
    </location>
</feature>
<feature type="compositionally biased region" description="Polar residues" evidence="3">
    <location>
        <begin position="772"/>
        <end position="797"/>
    </location>
</feature>
<dbReference type="EMBL" id="MNAD01000986">
    <property type="protein sequence ID" value="OJT09071.1"/>
    <property type="molecule type" value="Genomic_DNA"/>
</dbReference>
<dbReference type="InterPro" id="IPR035979">
    <property type="entry name" value="RBD_domain_sf"/>
</dbReference>
<keyword evidence="6" id="KW-1185">Reference proteome</keyword>
<feature type="compositionally biased region" description="Polar residues" evidence="3">
    <location>
        <begin position="735"/>
        <end position="757"/>
    </location>
</feature>
<dbReference type="Proteomes" id="UP000184267">
    <property type="component" value="Unassembled WGS sequence"/>
</dbReference>
<evidence type="ECO:0000313" key="5">
    <source>
        <dbReference type="EMBL" id="OJT09071.1"/>
    </source>
</evidence>
<dbReference type="Gene3D" id="3.30.70.330">
    <property type="match status" value="2"/>
</dbReference>
<organism evidence="5 6">
    <name type="scientific">Trametes pubescens</name>
    <name type="common">White-rot fungus</name>
    <dbReference type="NCBI Taxonomy" id="154538"/>
    <lineage>
        <taxon>Eukaryota</taxon>
        <taxon>Fungi</taxon>
        <taxon>Dikarya</taxon>
        <taxon>Basidiomycota</taxon>
        <taxon>Agaricomycotina</taxon>
        <taxon>Agaricomycetes</taxon>
        <taxon>Polyporales</taxon>
        <taxon>Polyporaceae</taxon>
        <taxon>Trametes</taxon>
    </lineage>
</organism>
<dbReference type="InterPro" id="IPR012677">
    <property type="entry name" value="Nucleotide-bd_a/b_plait_sf"/>
</dbReference>
<dbReference type="SUPFAM" id="SSF54928">
    <property type="entry name" value="RNA-binding domain, RBD"/>
    <property type="match status" value="1"/>
</dbReference>
<feature type="domain" description="RRM" evidence="4">
    <location>
        <begin position="857"/>
        <end position="944"/>
    </location>
</feature>
<feature type="region of interest" description="Disordered" evidence="3">
    <location>
        <begin position="1"/>
        <end position="52"/>
    </location>
</feature>
<keyword evidence="1 2" id="KW-0694">RNA-binding</keyword>
<feature type="compositionally biased region" description="Polar residues" evidence="3">
    <location>
        <begin position="340"/>
        <end position="356"/>
    </location>
</feature>